<feature type="compositionally biased region" description="Low complexity" evidence="1">
    <location>
        <begin position="727"/>
        <end position="737"/>
    </location>
</feature>
<dbReference type="SUPFAM" id="SSF49313">
    <property type="entry name" value="Cadherin-like"/>
    <property type="match status" value="1"/>
</dbReference>
<dbReference type="Gene3D" id="2.60.40.60">
    <property type="entry name" value="Cadherins"/>
    <property type="match status" value="1"/>
</dbReference>
<reference evidence="3" key="1">
    <citation type="submission" date="2019-03" db="EMBL/GenBank/DDBJ databases">
        <title>Improved annotation for the trematode Fasciola hepatica.</title>
        <authorList>
            <person name="Choi Y.-J."/>
            <person name="Martin J."/>
            <person name="Mitreva M."/>
        </authorList>
    </citation>
    <scope>NUCLEOTIDE SEQUENCE [LARGE SCALE GENOMIC DNA]</scope>
</reference>
<feature type="compositionally biased region" description="Basic and acidic residues" evidence="1">
    <location>
        <begin position="742"/>
        <end position="755"/>
    </location>
</feature>
<dbReference type="GO" id="GO:0009986">
    <property type="term" value="C:cell surface"/>
    <property type="evidence" value="ECO:0007669"/>
    <property type="project" value="TreeGrafter"/>
</dbReference>
<dbReference type="AlphaFoldDB" id="A0A4E0R9X6"/>
<protein>
    <submittedName>
        <fullName evidence="3">Calsyntenin-3</fullName>
    </submittedName>
</protein>
<sequence>MSRKSLLNASLQLSWRPCWFRMLCGFLAALFIFAIDGVTGTHFYTPTNHPDAPSYRGYLWKDSNRVHLRPVLQAFADDVKGVKGEICGIVPHGFTGNNLPFYVEVLDRKTGLGEIKLKNNSSINFKEEQTIAFDVEAYDCQEPPNFSKRAPVSVHILNRHGPVFDSLSYQFTVSQHSPTGTVVGQVAAIAEFNSRDSDAATKICDYQISPVNLPFSIDRYGVIRVGDGLEGLRVNRPYVFQVIAEDCHRPTPLRAWVDVQVGLLKQGCQQGWEGLPLDIEYQSPSDVSERLFWRAKPVLETCTRKCLDPIIQLRLELRSAMDETLVQTANSRACLHDPEHLNRQRKLCRTNPNTMINLLPDPDQDLAAQLVRPSLGSAPRVLAPAQIMRFSGASLSVWELDPKHLTTENGINAFDTNFTLSFWMRRHMGQTHPPTANSEDIEETVICSQDQNLAQWRFLSISFRGCQLIVRIMASFRPGDGVSEPEPRRASQWIFESLPEHYCSAMQWHHYVITFNRAPWALTTQLVSLLIDGYNPDLNDPTEILSVPNPVYIPSERKADPRITIGACFDPETRLTRQHLNAELTGMTLLLDEVESPSVLRCMAQCGESLYVPNVLKFLRPDINVTLESDAITIIGQNIAHVTDMLTAITYIRPQPGISKDYVATVAQSRLLRLQTLYQCPKEKAISLPNTIILLNVLPEQREVKHRVEQGYPVDVNTAGSVWIPENSSSQPNQPSNTVGDLEGRAKKQDVDHPEVPPLRISGPNVIVADPSTIGPGIPLFSDIKFKLWDKRMTKVSAESIAASVPLDSCNIWLASTGDPKTPVSRPKFNAAQGERIEWPNIMAINNGFSSHTNEYGVEIRGRKPAEEYARLLREFRYWPPSTLRARKPVLLRSKSSIIVENDVSYMANVELVCTLDAGNQRTSEFIVKVLIPNTDSKPHDRFDRKQVDGYVSLLDDTDVVHYGQSDRERRKLHEQDAPKLIPIGPKDEPSIATLKQAKSGEPSKGYAVGIVISSLIVVAALVGVVLLFLFKRDRIHRKLTRVARRPRVPEFPADFGGSSLKRDPTLRLTANPVGEMDYYGIGTLRENIHGSTRVLAPKQYIFSPPVVRREERNSCSSGSARLAGLEEFEEEYTGPLSECLAESDGHDDFGQEVNSAYHNYSEDQEGDGASDFSPPGEYGADICDWIDDDVTNQELMENNPNQSQEMKWELVANGPKSDHGPPAVDL</sequence>
<feature type="region of interest" description="Disordered" evidence="1">
    <location>
        <begin position="723"/>
        <end position="759"/>
    </location>
</feature>
<name>A0A4E0R9X6_FASHE</name>
<dbReference type="PANTHER" id="PTHR14139:SF2">
    <property type="entry name" value="CALSYNTENIN-1"/>
    <property type="match status" value="1"/>
</dbReference>
<dbReference type="GO" id="GO:0050806">
    <property type="term" value="P:positive regulation of synaptic transmission"/>
    <property type="evidence" value="ECO:0007669"/>
    <property type="project" value="TreeGrafter"/>
</dbReference>
<dbReference type="Proteomes" id="UP000230066">
    <property type="component" value="Unassembled WGS sequence"/>
</dbReference>
<dbReference type="InterPro" id="IPR015919">
    <property type="entry name" value="Cadherin-like_sf"/>
</dbReference>
<dbReference type="InterPro" id="IPR013320">
    <property type="entry name" value="ConA-like_dom_sf"/>
</dbReference>
<dbReference type="EMBL" id="JXXN02002542">
    <property type="protein sequence ID" value="THD22761.1"/>
    <property type="molecule type" value="Genomic_DNA"/>
</dbReference>
<feature type="region of interest" description="Disordered" evidence="1">
    <location>
        <begin position="1162"/>
        <end position="1181"/>
    </location>
</feature>
<dbReference type="PANTHER" id="PTHR14139">
    <property type="entry name" value="CALSYNTENIN"/>
    <property type="match status" value="1"/>
</dbReference>
<evidence type="ECO:0000313" key="3">
    <source>
        <dbReference type="EMBL" id="THD22761.1"/>
    </source>
</evidence>
<keyword evidence="4" id="KW-1185">Reference proteome</keyword>
<dbReference type="GO" id="GO:0005509">
    <property type="term" value="F:calcium ion binding"/>
    <property type="evidence" value="ECO:0007669"/>
    <property type="project" value="InterPro"/>
</dbReference>
<keyword evidence="2" id="KW-1133">Transmembrane helix</keyword>
<evidence type="ECO:0000313" key="4">
    <source>
        <dbReference type="Proteomes" id="UP000230066"/>
    </source>
</evidence>
<dbReference type="SUPFAM" id="SSF49899">
    <property type="entry name" value="Concanavalin A-like lectins/glucanases"/>
    <property type="match status" value="1"/>
</dbReference>
<accession>A0A4E0R9X6</accession>
<dbReference type="GO" id="GO:0045211">
    <property type="term" value="C:postsynaptic membrane"/>
    <property type="evidence" value="ECO:0007669"/>
    <property type="project" value="TreeGrafter"/>
</dbReference>
<keyword evidence="2" id="KW-0812">Transmembrane</keyword>
<organism evidence="3 4">
    <name type="scientific">Fasciola hepatica</name>
    <name type="common">Liver fluke</name>
    <dbReference type="NCBI Taxonomy" id="6192"/>
    <lineage>
        <taxon>Eukaryota</taxon>
        <taxon>Metazoa</taxon>
        <taxon>Spiralia</taxon>
        <taxon>Lophotrochozoa</taxon>
        <taxon>Platyhelminthes</taxon>
        <taxon>Trematoda</taxon>
        <taxon>Digenea</taxon>
        <taxon>Plagiorchiida</taxon>
        <taxon>Echinostomata</taxon>
        <taxon>Echinostomatoidea</taxon>
        <taxon>Fasciolidae</taxon>
        <taxon>Fasciola</taxon>
    </lineage>
</organism>
<proteinExistence type="predicted"/>
<evidence type="ECO:0000256" key="2">
    <source>
        <dbReference type="SAM" id="Phobius"/>
    </source>
</evidence>
<gene>
    <name evidence="3" type="ORF">D915_006402</name>
</gene>
<feature type="transmembrane region" description="Helical" evidence="2">
    <location>
        <begin position="1007"/>
        <end position="1031"/>
    </location>
</feature>
<evidence type="ECO:0000256" key="1">
    <source>
        <dbReference type="SAM" id="MobiDB-lite"/>
    </source>
</evidence>
<keyword evidence="2" id="KW-0472">Membrane</keyword>
<comment type="caution">
    <text evidence="3">The sequence shown here is derived from an EMBL/GenBank/DDBJ whole genome shotgun (WGS) entry which is preliminary data.</text>
</comment>
<dbReference type="GO" id="GO:0051965">
    <property type="term" value="P:positive regulation of synapse assembly"/>
    <property type="evidence" value="ECO:0007669"/>
    <property type="project" value="TreeGrafter"/>
</dbReference>